<organism evidence="6 7">
    <name type="scientific">Arthrobacter alpinus</name>
    <dbReference type="NCBI Taxonomy" id="656366"/>
    <lineage>
        <taxon>Bacteria</taxon>
        <taxon>Bacillati</taxon>
        <taxon>Actinomycetota</taxon>
        <taxon>Actinomycetes</taxon>
        <taxon>Micrococcales</taxon>
        <taxon>Micrococcaceae</taxon>
        <taxon>Arthrobacter</taxon>
    </lineage>
</organism>
<gene>
    <name evidence="6" type="ORF">AOC05_05945</name>
</gene>
<protein>
    <recommendedName>
        <fullName evidence="8">Histidine kinase</fullName>
    </recommendedName>
</protein>
<keyword evidence="2" id="KW-0418">Kinase</keyword>
<dbReference type="PATRIC" id="fig|656366.3.peg.1268"/>
<dbReference type="SUPFAM" id="SSF55781">
    <property type="entry name" value="GAF domain-like"/>
    <property type="match status" value="1"/>
</dbReference>
<dbReference type="Gene3D" id="3.30.450.40">
    <property type="match status" value="2"/>
</dbReference>
<dbReference type="Proteomes" id="UP000062833">
    <property type="component" value="Chromosome"/>
</dbReference>
<evidence type="ECO:0008006" key="8">
    <source>
        <dbReference type="Google" id="ProtNLM"/>
    </source>
</evidence>
<dbReference type="PANTHER" id="PTHR24421:SF56">
    <property type="entry name" value="OXYGEN SENSOR HISTIDINE KINASE RESPONSE REGULATOR DOST"/>
    <property type="match status" value="1"/>
</dbReference>
<evidence type="ECO:0000256" key="3">
    <source>
        <dbReference type="ARBA" id="ARBA00023012"/>
    </source>
</evidence>
<proteinExistence type="predicted"/>
<dbReference type="KEGG" id="aaq:AOC05_05945"/>
<evidence type="ECO:0000313" key="7">
    <source>
        <dbReference type="Proteomes" id="UP000062833"/>
    </source>
</evidence>
<dbReference type="EMBL" id="CP012677">
    <property type="protein sequence ID" value="ALE94029.1"/>
    <property type="molecule type" value="Genomic_DNA"/>
</dbReference>
<dbReference type="GO" id="GO:0000155">
    <property type="term" value="F:phosphorelay sensor kinase activity"/>
    <property type="evidence" value="ECO:0007669"/>
    <property type="project" value="InterPro"/>
</dbReference>
<keyword evidence="7" id="KW-1185">Reference proteome</keyword>
<dbReference type="InterPro" id="IPR003594">
    <property type="entry name" value="HATPase_dom"/>
</dbReference>
<reference evidence="7" key="1">
    <citation type="submission" date="2015-09" db="EMBL/GenBank/DDBJ databases">
        <title>Complete genome of Arthrobacter alpinus strain R3.8.</title>
        <authorList>
            <person name="See-Too W.S."/>
            <person name="Chan K.G."/>
        </authorList>
    </citation>
    <scope>NUCLEOTIDE SEQUENCE [LARGE SCALE GENOMIC DNA]</scope>
    <source>
        <strain evidence="7">R3.8</strain>
    </source>
</reference>
<dbReference type="SUPFAM" id="SSF55874">
    <property type="entry name" value="ATPase domain of HSP90 chaperone/DNA topoisomerase II/histidine kinase"/>
    <property type="match status" value="1"/>
</dbReference>
<dbReference type="PANTHER" id="PTHR24421">
    <property type="entry name" value="NITRATE/NITRITE SENSOR PROTEIN NARX-RELATED"/>
    <property type="match status" value="1"/>
</dbReference>
<dbReference type="InterPro" id="IPR029016">
    <property type="entry name" value="GAF-like_dom_sf"/>
</dbReference>
<dbReference type="InterPro" id="IPR050482">
    <property type="entry name" value="Sensor_HK_TwoCompSys"/>
</dbReference>
<dbReference type="Gene3D" id="1.20.5.1930">
    <property type="match status" value="1"/>
</dbReference>
<feature type="domain" description="GAF" evidence="4">
    <location>
        <begin position="28"/>
        <end position="175"/>
    </location>
</feature>
<dbReference type="Gene3D" id="3.30.565.10">
    <property type="entry name" value="Histidine kinase-like ATPase, C-terminal domain"/>
    <property type="match status" value="1"/>
</dbReference>
<dbReference type="GO" id="GO:0016020">
    <property type="term" value="C:membrane"/>
    <property type="evidence" value="ECO:0007669"/>
    <property type="project" value="InterPro"/>
</dbReference>
<sequence>MPELESNRAQERMRGLLSAVVSLAEEPNLDAVLRRIVESACQLLDAQYGALGVIGDGLELSRFITVGVDAPMTKLIGPLPTGHGVLGLLIRDPKPIRLPDLHLHPDSFGFPPHHPPMTTFLGVPILARGAVFGNLYLTEKRGGKEFTPDDEYLAVALAVAAGSAIENAKLFDEAQRRSAWLKACADVTAQLMADDGSEPQRSTELIADRALAVSDSLIALVVVSSPTDRGSNVSAAAGQGAGHFMNRSMKLDAVAAQRMRDTGAPAAFTTASELLGSDGEGLGPVLMTPLGTSGQYRRVLIVARGIGAQSYTQATAKMAEFYGSQAALGLQLVRSHRLREQMVVFRDRDRIAKDLHDLVIQRLFAAGLNLQSLSRYFDSPEAAQRLLGITSELDSTIRELRNTIYSLGEVAEELELLSSQILQTVLNSAKSSALTPRLHLTGPIDSSIPMALGRQLLTVLSEALSNAVRHSQARDIEVSVKADDHQVQIKVTDNGVGFRNPARRSGLSNMEERALSLGGTCSVRSDVGEGTCVLWMVPLSRGKMQGILS</sequence>
<evidence type="ECO:0000256" key="2">
    <source>
        <dbReference type="ARBA" id="ARBA00022777"/>
    </source>
</evidence>
<dbReference type="GO" id="GO:0046983">
    <property type="term" value="F:protein dimerization activity"/>
    <property type="evidence" value="ECO:0007669"/>
    <property type="project" value="InterPro"/>
</dbReference>
<feature type="domain" description="Histidine kinase/HSP90-like ATPase" evidence="5">
    <location>
        <begin position="451"/>
        <end position="541"/>
    </location>
</feature>
<dbReference type="SMART" id="SM00065">
    <property type="entry name" value="GAF"/>
    <property type="match status" value="1"/>
</dbReference>
<dbReference type="Pfam" id="PF07730">
    <property type="entry name" value="HisKA_3"/>
    <property type="match status" value="1"/>
</dbReference>
<evidence type="ECO:0000256" key="1">
    <source>
        <dbReference type="ARBA" id="ARBA00022679"/>
    </source>
</evidence>
<keyword evidence="1" id="KW-0808">Transferase</keyword>
<dbReference type="InterPro" id="IPR036890">
    <property type="entry name" value="HATPase_C_sf"/>
</dbReference>
<keyword evidence="3" id="KW-0902">Two-component regulatory system</keyword>
<evidence type="ECO:0000259" key="5">
    <source>
        <dbReference type="SMART" id="SM00387"/>
    </source>
</evidence>
<accession>A0A0M3UH85</accession>
<dbReference type="SMART" id="SM00387">
    <property type="entry name" value="HATPase_c"/>
    <property type="match status" value="1"/>
</dbReference>
<evidence type="ECO:0000259" key="4">
    <source>
        <dbReference type="SMART" id="SM00065"/>
    </source>
</evidence>
<dbReference type="Pfam" id="PF13185">
    <property type="entry name" value="GAF_2"/>
    <property type="match status" value="1"/>
</dbReference>
<dbReference type="InterPro" id="IPR011712">
    <property type="entry name" value="Sig_transdc_His_kin_sub3_dim/P"/>
</dbReference>
<dbReference type="Pfam" id="PF02518">
    <property type="entry name" value="HATPase_c"/>
    <property type="match status" value="1"/>
</dbReference>
<evidence type="ECO:0000313" key="6">
    <source>
        <dbReference type="EMBL" id="ALE94029.1"/>
    </source>
</evidence>
<dbReference type="InterPro" id="IPR003018">
    <property type="entry name" value="GAF"/>
</dbReference>
<name>A0A0M3UH85_9MICC</name>
<dbReference type="AlphaFoldDB" id="A0A0M3UH85"/>
<dbReference type="CDD" id="cd16917">
    <property type="entry name" value="HATPase_UhpB-NarQ-NarX-like"/>
    <property type="match status" value="1"/>
</dbReference>